<reference evidence="2" key="1">
    <citation type="journal article" date="2019" name="Int. J. Syst. Evol. Microbiol.">
        <title>The Global Catalogue of Microorganisms (GCM) 10K type strain sequencing project: providing services to taxonomists for standard genome sequencing and annotation.</title>
        <authorList>
            <consortium name="The Broad Institute Genomics Platform"/>
            <consortium name="The Broad Institute Genome Sequencing Center for Infectious Disease"/>
            <person name="Wu L."/>
            <person name="Ma J."/>
        </authorList>
    </citation>
    <scope>NUCLEOTIDE SEQUENCE [LARGE SCALE GENOMIC DNA]</scope>
    <source>
        <strain evidence="2">JCM 17386</strain>
    </source>
</reference>
<keyword evidence="2" id="KW-1185">Reference proteome</keyword>
<proteinExistence type="predicted"/>
<dbReference type="RefSeq" id="WP_229350806.1">
    <property type="nucleotide sequence ID" value="NZ_BAABAO010000013.1"/>
</dbReference>
<dbReference type="Pfam" id="PF14903">
    <property type="entry name" value="WG_beta_rep"/>
    <property type="match status" value="2"/>
</dbReference>
<dbReference type="EMBL" id="BAABAO010000013">
    <property type="protein sequence ID" value="GAA4134833.1"/>
    <property type="molecule type" value="Genomic_DNA"/>
</dbReference>
<dbReference type="Proteomes" id="UP001501333">
    <property type="component" value="Unassembled WGS sequence"/>
</dbReference>
<accession>A0ABP7YGB5</accession>
<protein>
    <submittedName>
        <fullName evidence="1">Uncharacterized protein</fullName>
    </submittedName>
</protein>
<organism evidence="1 2">
    <name type="scientific">Flavobacterium chungbukense</name>
    <dbReference type="NCBI Taxonomy" id="877464"/>
    <lineage>
        <taxon>Bacteria</taxon>
        <taxon>Pseudomonadati</taxon>
        <taxon>Bacteroidota</taxon>
        <taxon>Flavobacteriia</taxon>
        <taxon>Flavobacteriales</taxon>
        <taxon>Flavobacteriaceae</taxon>
        <taxon>Flavobacterium</taxon>
    </lineage>
</organism>
<sequence length="72" mass="8391">MIQKIANKDKKYGAGFLDFKEPFELKYDSIAAFEDDFALVQRNNLFGCINYSGKEVIPIKYRLLEHLAKIME</sequence>
<name>A0ABP7YGB5_9FLAO</name>
<comment type="caution">
    <text evidence="1">The sequence shown here is derived from an EMBL/GenBank/DDBJ whole genome shotgun (WGS) entry which is preliminary data.</text>
</comment>
<gene>
    <name evidence="1" type="ORF">GCM10022250_29710</name>
</gene>
<evidence type="ECO:0000313" key="1">
    <source>
        <dbReference type="EMBL" id="GAA4134833.1"/>
    </source>
</evidence>
<dbReference type="InterPro" id="IPR032774">
    <property type="entry name" value="WG_beta_rep"/>
</dbReference>
<evidence type="ECO:0000313" key="2">
    <source>
        <dbReference type="Proteomes" id="UP001501333"/>
    </source>
</evidence>